<evidence type="ECO:0000313" key="1">
    <source>
        <dbReference type="EMBL" id="RFA10276.1"/>
    </source>
</evidence>
<evidence type="ECO:0000313" key="2">
    <source>
        <dbReference type="Proteomes" id="UP000256486"/>
    </source>
</evidence>
<gene>
    <name evidence="1" type="ORF">B7R54_14460</name>
</gene>
<dbReference type="RefSeq" id="WP_116415658.1">
    <property type="nucleotide sequence ID" value="NZ_NBWZ01000001.1"/>
</dbReference>
<accession>A0A3E0VK68</accession>
<dbReference type="AlphaFoldDB" id="A0A3E0VK68"/>
<reference evidence="1 2" key="1">
    <citation type="submission" date="2017-04" db="EMBL/GenBank/DDBJ databases">
        <title>Comparative genome analysis of Subtercola boreus.</title>
        <authorList>
            <person name="Cho Y.-J."/>
            <person name="Cho A."/>
            <person name="Kim O.-S."/>
            <person name="Lee J.-I."/>
        </authorList>
    </citation>
    <scope>NUCLEOTIDE SEQUENCE [LARGE SCALE GENOMIC DNA]</scope>
    <source>
        <strain evidence="1 2">K300</strain>
    </source>
</reference>
<proteinExistence type="predicted"/>
<protein>
    <submittedName>
        <fullName evidence="1">Uncharacterized protein</fullName>
    </submittedName>
</protein>
<keyword evidence="2" id="KW-1185">Reference proteome</keyword>
<sequence>MGLIFDDLVWTSYSQLWLLSEGPEQGDPTDLFRGQVNGLCGTAQAGSAFLVTGTHTGLVPVRVMILTAPPPSGGWEEIVEATFTPVGRTAGLYGWAADASVLFELPAPTYRLRYSASKMDAGKAQDLATVEQPAPDRYQIDLWPAPPEPDSILRRTSDNAGYWHDHGFQA</sequence>
<comment type="caution">
    <text evidence="1">The sequence shown here is derived from an EMBL/GenBank/DDBJ whole genome shotgun (WGS) entry which is preliminary data.</text>
</comment>
<name>A0A3E0VK68_9MICO</name>
<dbReference type="EMBL" id="NBWZ01000001">
    <property type="protein sequence ID" value="RFA10276.1"/>
    <property type="molecule type" value="Genomic_DNA"/>
</dbReference>
<dbReference type="OrthoDB" id="4485313at2"/>
<dbReference type="Proteomes" id="UP000256486">
    <property type="component" value="Unassembled WGS sequence"/>
</dbReference>
<organism evidence="1 2">
    <name type="scientific">Subtercola boreus</name>
    <dbReference type="NCBI Taxonomy" id="120213"/>
    <lineage>
        <taxon>Bacteria</taxon>
        <taxon>Bacillati</taxon>
        <taxon>Actinomycetota</taxon>
        <taxon>Actinomycetes</taxon>
        <taxon>Micrococcales</taxon>
        <taxon>Microbacteriaceae</taxon>
        <taxon>Subtercola</taxon>
    </lineage>
</organism>